<feature type="transmembrane region" description="Helical" evidence="1">
    <location>
        <begin position="225"/>
        <end position="246"/>
    </location>
</feature>
<feature type="transmembrane region" description="Helical" evidence="1">
    <location>
        <begin position="153"/>
        <end position="172"/>
    </location>
</feature>
<gene>
    <name evidence="2" type="ORF">IX84_16410</name>
</gene>
<dbReference type="OrthoDB" id="976311at2"/>
<proteinExistence type="predicted"/>
<dbReference type="EMBL" id="JPOS01000038">
    <property type="protein sequence ID" value="KGE87231.1"/>
    <property type="molecule type" value="Genomic_DNA"/>
</dbReference>
<dbReference type="AlphaFoldDB" id="A0A098S589"/>
<evidence type="ECO:0008006" key="4">
    <source>
        <dbReference type="Google" id="ProtNLM"/>
    </source>
</evidence>
<sequence length="771" mass="89204">MKDRFSDANLGRLAVIVLGIALLWLRFPDFFATPNLVIEPYADGLKAYTNIEYHARHDSSFTYFEGMNYPYGDHASAAVTQPLVSGLIKVVSDYVVDITGYTRAIVNFSLLIGILLGAYFLYLSFLRLGTAPWWGALASLGIVFLSPQIYRFIAHYGLSHIEVIPILFYLLIRLEEAHSLKYSLWMAVALLVFPLIHFYYFVIMAMTISFYFFFGFLRKPTVRRFFRYLLHFSVQIGPPLVFFYIWMYHNNPVTDRAARPWGFFHFHSIWEDIVTSTAMPYFAWINEEVIAIQDGGFEGKGYIGLVALIGLLVLTIRWVSSGFKASFVQAGGELQPFLNKMMLTSLVLLLLSFGLPFTIPGLEGLLDYTGPYQQFRSVGRFNWPFYYAINLIVFTELWAWIDQSKAQWKLRLGIGALLLLGFEAYHSCTDPDLKLDDIRQLHEGETFADLPGIDYREFQATVPLPYFNLGSDNFWIEASGNVMPWTLILGMQAGLPTTGAALTRTSRSQAYNQLQLVYEPYRIPKILEDFPNEKPLLLVLGKYQFEQQKAHFEHMLTGAQLLFENDQYALYRLPLTAFEERIEARLRDINYTLKADSAALYPVAGFLSRDSTHNFYYESFDTLSAERYYRGGGAFVGEVSQPNILFDSTLPRQYGTGWYTFSTWIYVDVDRLATGFFHIEEYEAESGERLQEQHYRIYDHFRTFDHNGWALVEMGFIPQRSDSRIRFWVDNQDIGEAPLFVDELLIRHDIAEIYQKGQHYLFKNNRWYPVE</sequence>
<feature type="transmembrane region" description="Helical" evidence="1">
    <location>
        <begin position="302"/>
        <end position="320"/>
    </location>
</feature>
<reference evidence="2 3" key="1">
    <citation type="journal article" date="2014" name="Int. J. Syst. Evol. Microbiol.">
        <title>Phaeodactylibacter xiamenensis gen. nov., sp. nov., a member of the family Saprospiraceae isolated from the marine alga Phaeodactylum tricornutum.</title>
        <authorList>
            <person name="Chen Z.Jr."/>
            <person name="Lei X."/>
            <person name="Lai Q."/>
            <person name="Li Y."/>
            <person name="Zhang B."/>
            <person name="Zhang J."/>
            <person name="Zhang H."/>
            <person name="Yang L."/>
            <person name="Zheng W."/>
            <person name="Tian Y."/>
            <person name="Yu Z."/>
            <person name="Xu H.Jr."/>
            <person name="Zheng T."/>
        </authorList>
    </citation>
    <scope>NUCLEOTIDE SEQUENCE [LARGE SCALE GENOMIC DNA]</scope>
    <source>
        <strain evidence="2 3">KD52</strain>
    </source>
</reference>
<feature type="transmembrane region" description="Helical" evidence="1">
    <location>
        <begin position="104"/>
        <end position="125"/>
    </location>
</feature>
<feature type="transmembrane region" description="Helical" evidence="1">
    <location>
        <begin position="184"/>
        <end position="213"/>
    </location>
</feature>
<keyword evidence="3" id="KW-1185">Reference proteome</keyword>
<protein>
    <recommendedName>
        <fullName evidence="4">Glycosyltransferase RgtA/B/C/D-like domain-containing protein</fullName>
    </recommendedName>
</protein>
<accession>A0A098S589</accession>
<keyword evidence="1" id="KW-0812">Transmembrane</keyword>
<evidence type="ECO:0000313" key="3">
    <source>
        <dbReference type="Proteomes" id="UP000029736"/>
    </source>
</evidence>
<dbReference type="RefSeq" id="WP_044222769.1">
    <property type="nucleotide sequence ID" value="NZ_JBKAGJ010000021.1"/>
</dbReference>
<evidence type="ECO:0000256" key="1">
    <source>
        <dbReference type="SAM" id="Phobius"/>
    </source>
</evidence>
<dbReference type="Proteomes" id="UP000029736">
    <property type="component" value="Unassembled WGS sequence"/>
</dbReference>
<feature type="transmembrane region" description="Helical" evidence="1">
    <location>
        <begin position="341"/>
        <end position="361"/>
    </location>
</feature>
<keyword evidence="1" id="KW-0472">Membrane</keyword>
<feature type="transmembrane region" description="Helical" evidence="1">
    <location>
        <begin position="131"/>
        <end position="146"/>
    </location>
</feature>
<name>A0A098S589_9BACT</name>
<feature type="transmembrane region" description="Helical" evidence="1">
    <location>
        <begin position="381"/>
        <end position="401"/>
    </location>
</feature>
<feature type="transmembrane region" description="Helical" evidence="1">
    <location>
        <begin position="9"/>
        <end position="27"/>
    </location>
</feature>
<comment type="caution">
    <text evidence="2">The sequence shown here is derived from an EMBL/GenBank/DDBJ whole genome shotgun (WGS) entry which is preliminary data.</text>
</comment>
<keyword evidence="1" id="KW-1133">Transmembrane helix</keyword>
<evidence type="ECO:0000313" key="2">
    <source>
        <dbReference type="EMBL" id="KGE87231.1"/>
    </source>
</evidence>
<organism evidence="2 3">
    <name type="scientific">Phaeodactylibacter xiamenensis</name>
    <dbReference type="NCBI Taxonomy" id="1524460"/>
    <lineage>
        <taxon>Bacteria</taxon>
        <taxon>Pseudomonadati</taxon>
        <taxon>Bacteroidota</taxon>
        <taxon>Saprospiria</taxon>
        <taxon>Saprospirales</taxon>
        <taxon>Haliscomenobacteraceae</taxon>
        <taxon>Phaeodactylibacter</taxon>
    </lineage>
</organism>
<dbReference type="STRING" id="1524460.IX84_16410"/>